<keyword evidence="10" id="KW-0862">Zinc</keyword>
<evidence type="ECO:0000256" key="9">
    <source>
        <dbReference type="ARBA" id="ARBA00022801"/>
    </source>
</evidence>
<dbReference type="EMBL" id="VWYW01000083">
    <property type="protein sequence ID" value="NXF04830.1"/>
    <property type="molecule type" value="Genomic_DNA"/>
</dbReference>
<dbReference type="Pfam" id="PF21315">
    <property type="entry name" value="FAN1_HTH"/>
    <property type="match status" value="1"/>
</dbReference>
<evidence type="ECO:0000313" key="21">
    <source>
        <dbReference type="EMBL" id="NXF04830.1"/>
    </source>
</evidence>
<dbReference type="SMART" id="SM00734">
    <property type="entry name" value="ZnF_Rad18"/>
    <property type="match status" value="1"/>
</dbReference>
<evidence type="ECO:0000256" key="7">
    <source>
        <dbReference type="ARBA" id="ARBA00022763"/>
    </source>
</evidence>
<keyword evidence="13" id="KW-0175">Coiled coil</keyword>
<evidence type="ECO:0000256" key="8">
    <source>
        <dbReference type="ARBA" id="ARBA00022771"/>
    </source>
</evidence>
<feature type="non-terminal residue" evidence="21">
    <location>
        <position position="1038"/>
    </location>
</feature>
<keyword evidence="8" id="KW-0863">Zinc-finger</keyword>
<keyword evidence="14 17" id="KW-0234">DNA repair</keyword>
<evidence type="ECO:0000256" key="6">
    <source>
        <dbReference type="ARBA" id="ARBA00022759"/>
    </source>
</evidence>
<feature type="compositionally biased region" description="Basic and acidic residues" evidence="18">
    <location>
        <begin position="216"/>
        <end position="238"/>
    </location>
</feature>
<proteinExistence type="inferred from homology"/>
<evidence type="ECO:0000256" key="18">
    <source>
        <dbReference type="SAM" id="MobiDB-lite"/>
    </source>
</evidence>
<comment type="function">
    <text evidence="17">Nuclease required for the repair of DNA interstrand cross-links (ICL). Acts as a 5'-3' exonuclease that anchors at a cut end of DNA and cleaves DNA successively at every third nucleotide, allowing to excise an ICL from one strand through flanking incisions.</text>
</comment>
<dbReference type="GO" id="GO:0070336">
    <property type="term" value="F:flap-structured DNA binding"/>
    <property type="evidence" value="ECO:0007669"/>
    <property type="project" value="TreeGrafter"/>
</dbReference>
<comment type="caution">
    <text evidence="21">The sequence shown here is derived from an EMBL/GenBank/DDBJ whole genome shotgun (WGS) entry which is preliminary data.</text>
</comment>
<feature type="region of interest" description="Disordered" evidence="18">
    <location>
        <begin position="198"/>
        <end position="238"/>
    </location>
</feature>
<dbReference type="PANTHER" id="PTHR15749:SF4">
    <property type="entry name" value="FANCONI-ASSOCIATED NUCLEASE 1"/>
    <property type="match status" value="1"/>
</dbReference>
<dbReference type="Proteomes" id="UP000567624">
    <property type="component" value="Unassembled WGS sequence"/>
</dbReference>
<evidence type="ECO:0000256" key="16">
    <source>
        <dbReference type="ARBA" id="ARBA00023242"/>
    </source>
</evidence>
<keyword evidence="7 17" id="KW-0227">DNA damage</keyword>
<keyword evidence="22" id="KW-1185">Reference proteome</keyword>
<dbReference type="PANTHER" id="PTHR15749">
    <property type="entry name" value="FANCONI-ASSOCIATED NUCLEASE 1"/>
    <property type="match status" value="1"/>
</dbReference>
<evidence type="ECO:0000259" key="20">
    <source>
        <dbReference type="SMART" id="SM00990"/>
    </source>
</evidence>
<dbReference type="AlphaFoldDB" id="A0A7K8QIM8"/>
<evidence type="ECO:0000313" key="22">
    <source>
        <dbReference type="Proteomes" id="UP000567624"/>
    </source>
</evidence>
<dbReference type="InterPro" id="IPR049126">
    <property type="entry name" value="FAN1-like_TPR"/>
</dbReference>
<evidence type="ECO:0000256" key="1">
    <source>
        <dbReference type="ARBA" id="ARBA00000983"/>
    </source>
</evidence>
<evidence type="ECO:0000259" key="19">
    <source>
        <dbReference type="SMART" id="SM00734"/>
    </source>
</evidence>
<dbReference type="GO" id="GO:0004528">
    <property type="term" value="F:phosphodiesterase I activity"/>
    <property type="evidence" value="ECO:0007669"/>
    <property type="project" value="UniProtKB-EC"/>
</dbReference>
<evidence type="ECO:0000256" key="12">
    <source>
        <dbReference type="ARBA" id="ARBA00022842"/>
    </source>
</evidence>
<dbReference type="InterPro" id="IPR049125">
    <property type="entry name" value="FAN1-like_WH"/>
</dbReference>
<keyword evidence="15 17" id="KW-0464">Manganese</keyword>
<name>A0A7K8QIM8_9PASS</name>
<dbReference type="Gene3D" id="3.40.1350.10">
    <property type="match status" value="1"/>
</dbReference>
<feature type="region of interest" description="Disordered" evidence="18">
    <location>
        <begin position="1"/>
        <end position="37"/>
    </location>
</feature>
<evidence type="ECO:0000256" key="3">
    <source>
        <dbReference type="ARBA" id="ARBA00005533"/>
    </source>
</evidence>
<dbReference type="CDD" id="cd22326">
    <property type="entry name" value="FAN1-like"/>
    <property type="match status" value="1"/>
</dbReference>
<evidence type="ECO:0000256" key="14">
    <source>
        <dbReference type="ARBA" id="ARBA00023204"/>
    </source>
</evidence>
<evidence type="ECO:0000256" key="17">
    <source>
        <dbReference type="RuleBase" id="RU365033"/>
    </source>
</evidence>
<dbReference type="InterPro" id="IPR014883">
    <property type="entry name" value="VRR_NUC"/>
</dbReference>
<dbReference type="GO" id="GO:0005634">
    <property type="term" value="C:nucleus"/>
    <property type="evidence" value="ECO:0007669"/>
    <property type="project" value="UniProtKB-SubCell"/>
</dbReference>
<feature type="domain" description="VRR-NUC" evidence="20">
    <location>
        <begin position="914"/>
        <end position="1029"/>
    </location>
</feature>
<keyword evidence="5 17" id="KW-0479">Metal-binding</keyword>
<dbReference type="InterPro" id="IPR049132">
    <property type="entry name" value="FAN1-like_euk"/>
</dbReference>
<dbReference type="GO" id="GO:0036297">
    <property type="term" value="P:interstrand cross-link repair"/>
    <property type="evidence" value="ECO:0007669"/>
    <property type="project" value="InterPro"/>
</dbReference>
<dbReference type="GO" id="GO:0017108">
    <property type="term" value="F:5'-flap endonuclease activity"/>
    <property type="evidence" value="ECO:0007669"/>
    <property type="project" value="TreeGrafter"/>
</dbReference>
<dbReference type="FunFam" id="3.40.1350.10:FF:000004">
    <property type="entry name" value="Fanconi-associated nuclease"/>
    <property type="match status" value="1"/>
</dbReference>
<accession>A0A7K8QIM8</accession>
<dbReference type="Pfam" id="PF21170">
    <property type="entry name" value="FAN1_TPR"/>
    <property type="match status" value="1"/>
</dbReference>
<feature type="compositionally biased region" description="Low complexity" evidence="18">
    <location>
        <begin position="272"/>
        <end position="284"/>
    </location>
</feature>
<comment type="cofactor">
    <cofactor evidence="17">
        <name>Mg(2+)</name>
        <dbReference type="ChEBI" id="CHEBI:18420"/>
    </cofactor>
    <cofactor evidence="17">
        <name>Mn(2+)</name>
        <dbReference type="ChEBI" id="CHEBI:29035"/>
    </cofactor>
</comment>
<feature type="domain" description="UBZ4-type" evidence="19">
    <location>
        <begin position="49"/>
        <end position="73"/>
    </location>
</feature>
<evidence type="ECO:0000256" key="5">
    <source>
        <dbReference type="ARBA" id="ARBA00022723"/>
    </source>
</evidence>
<dbReference type="Pfam" id="PF08774">
    <property type="entry name" value="VRR_NUC"/>
    <property type="match status" value="1"/>
</dbReference>
<dbReference type="InterPro" id="IPR033315">
    <property type="entry name" value="Fan1-like"/>
</dbReference>
<keyword evidence="4 17" id="KW-0540">Nuclease</keyword>
<feature type="non-terminal residue" evidence="21">
    <location>
        <position position="1"/>
    </location>
</feature>
<evidence type="ECO:0000256" key="11">
    <source>
        <dbReference type="ARBA" id="ARBA00022839"/>
    </source>
</evidence>
<sequence>VMAEDRSSGIKRSQITLSLSKSKKKKETPSIPSASSSIASFFNNAPPAKISCPMCGQLVPRYGINEHMDETCQRRQGETGAIAATLNTSRNKSPPAANVTNNYSSYFSKNILNLEPRPSKSNSLRAEGSAIQQISPYFSNNSSVFSAKNESEAQTVKIVSLGSLSSKLSRRRCAQGGKQIVYKEIDSSPPAIRSVCRRTAAPGDDDDDEIYAGHSSQKENHLAQREHQEQNFSKNKPELQKEINKCNQENFGDVVEVSLAADNVNDKGFPNGTGSTETESGSEGVILSPDEFETPLALYTSPELTSNLEEEIQPHTKVTPSLKTEVNSDTQNCCSKDDAQILPVEVLEDLKDEMNYTFPETVEKIEFQNSTGDILDKINEVLSVPSSPGHPYYLQNFLVVLRAVLENEDDVRLFDEQDMNIITKFYKLSVGGQKLYVRLFQRKLNWLKVNKIEYGEISVDLSPIIEELAEARFLQTESELEDLCEGLDLLSAPELKTLAKIFHLPNPNGQKQQLVDDFLRLAKQRSVFGSQAGVGTAILKRVKDLAGKCVRVCKGPRAVFARILLLFALPESVEDEEAGSGGQGQLSTVLMANMGRTVFPSYTVNRKTQVFQDRDDLIRYATAAHLSNDIATAMVNGNWEEANNLYLCAKQTWNELKNHPSLSYHRVLPEYLRRFTVGWVYTRILSQGVEILQRLHMYKEAVQELQTLLSQDVYCADSRGRWWDRLALNLHQHLKNTKKAVGCIRRGLADPFVRTGHRLSLYLRALRIRDSPSCRHLRGLFHDLPVIAVEDVTHVTINGKMCPQMGMGKSVFLMEDIGDEEGGEDCSASTVMCSVEELALTHYRRNGFDQGIHGEGSTFITLYGILMWDIIFMDNIPDVFRNSYQTFPLDLYTDSFYENRRDVIEARLQQLHSASSETLAELIADVWTTQEGKAAALVSWGRFISLQQVQSLVSCLGGTFLSGVCRRLSKDLRHCRGGLPDLVVWSTRSQCFKLVEVKGPNDRLSHKQMLWLSELKKLGAAVEVCHVQAVGGKSKHIS</sequence>
<comment type="catalytic activity">
    <reaction evidence="1 17">
        <text>Hydrolytically removes 5'-nucleotides successively from the 3'-hydroxy termini of 3'-hydroxy-terminated oligonucleotides.</text>
        <dbReference type="EC" id="3.1.4.1"/>
    </reaction>
</comment>
<organism evidence="21 22">
    <name type="scientific">Smithornis capensis</name>
    <dbReference type="NCBI Taxonomy" id="363769"/>
    <lineage>
        <taxon>Eukaryota</taxon>
        <taxon>Metazoa</taxon>
        <taxon>Chordata</taxon>
        <taxon>Craniata</taxon>
        <taxon>Vertebrata</taxon>
        <taxon>Euteleostomi</taxon>
        <taxon>Archelosauria</taxon>
        <taxon>Archosauria</taxon>
        <taxon>Dinosauria</taxon>
        <taxon>Saurischia</taxon>
        <taxon>Theropoda</taxon>
        <taxon>Coelurosauria</taxon>
        <taxon>Aves</taxon>
        <taxon>Neognathae</taxon>
        <taxon>Neoaves</taxon>
        <taxon>Telluraves</taxon>
        <taxon>Australaves</taxon>
        <taxon>Passeriformes</taxon>
        <taxon>Eurylaimidae</taxon>
        <taxon>Smithornis</taxon>
    </lineage>
</organism>
<dbReference type="InterPro" id="IPR006642">
    <property type="entry name" value="Rad18_UBZ4"/>
</dbReference>
<keyword evidence="11" id="KW-0269">Exonuclease</keyword>
<keyword evidence="16 17" id="KW-0539">Nucleus</keyword>
<evidence type="ECO:0000256" key="2">
    <source>
        <dbReference type="ARBA" id="ARBA00004123"/>
    </source>
</evidence>
<reference evidence="21 22" key="1">
    <citation type="submission" date="2019-09" db="EMBL/GenBank/DDBJ databases">
        <title>Bird 10,000 Genomes (B10K) Project - Family phase.</title>
        <authorList>
            <person name="Zhang G."/>
        </authorList>
    </citation>
    <scope>NUCLEOTIDE SEQUENCE [LARGE SCALE GENOMIC DNA]</scope>
    <source>
        <strain evidence="21">B10K-CU-031-20</strain>
    </source>
</reference>
<keyword evidence="6" id="KW-0255">Endonuclease</keyword>
<dbReference type="InterPro" id="IPR049138">
    <property type="entry name" value="Fan1_SAP_met"/>
</dbReference>
<dbReference type="Pfam" id="PF21169">
    <property type="entry name" value="Fan1_SAP"/>
    <property type="match status" value="1"/>
</dbReference>
<feature type="region of interest" description="Disordered" evidence="18">
    <location>
        <begin position="265"/>
        <end position="285"/>
    </location>
</feature>
<dbReference type="SMART" id="SM00990">
    <property type="entry name" value="VRR_NUC"/>
    <property type="match status" value="1"/>
</dbReference>
<keyword evidence="9 17" id="KW-0378">Hydrolase</keyword>
<keyword evidence="12 17" id="KW-0460">Magnesium</keyword>
<evidence type="ECO:0000256" key="13">
    <source>
        <dbReference type="ARBA" id="ARBA00023054"/>
    </source>
</evidence>
<evidence type="ECO:0000256" key="10">
    <source>
        <dbReference type="ARBA" id="ARBA00022833"/>
    </source>
</evidence>
<comment type="subcellular location">
    <subcellularLocation>
        <location evidence="2 17">Nucleus</location>
    </subcellularLocation>
</comment>
<dbReference type="GO" id="GO:0008409">
    <property type="term" value="F:5'-3' exonuclease activity"/>
    <property type="evidence" value="ECO:0007669"/>
    <property type="project" value="TreeGrafter"/>
</dbReference>
<dbReference type="EC" id="3.1.4.1" evidence="17"/>
<comment type="similarity">
    <text evidence="3 17">Belongs to the FAN1 family.</text>
</comment>
<gene>
    <name evidence="21" type="primary">Fan1</name>
    <name evidence="21" type="ORF">SMICAP_R09308</name>
</gene>
<dbReference type="InterPro" id="IPR011856">
    <property type="entry name" value="tRNA_endonuc-like_dom_sf"/>
</dbReference>
<dbReference type="GO" id="GO:0008270">
    <property type="term" value="F:zinc ion binding"/>
    <property type="evidence" value="ECO:0007669"/>
    <property type="project" value="UniProtKB-KW"/>
</dbReference>
<evidence type="ECO:0000256" key="15">
    <source>
        <dbReference type="ARBA" id="ARBA00023211"/>
    </source>
</evidence>
<protein>
    <recommendedName>
        <fullName evidence="17">Fanconi-associated nuclease</fullName>
        <ecNumber evidence="17">3.1.4.1</ecNumber>
    </recommendedName>
</protein>
<evidence type="ECO:0000256" key="4">
    <source>
        <dbReference type="ARBA" id="ARBA00022722"/>
    </source>
</evidence>